<dbReference type="RefSeq" id="WP_377246450.1">
    <property type="nucleotide sequence ID" value="NZ_JBHLXP010000004.1"/>
</dbReference>
<proteinExistence type="predicted"/>
<dbReference type="SUPFAM" id="SSF54427">
    <property type="entry name" value="NTF2-like"/>
    <property type="match status" value="1"/>
</dbReference>
<dbReference type="EMBL" id="JBHLXP010000004">
    <property type="protein sequence ID" value="MFC0049837.1"/>
    <property type="molecule type" value="Genomic_DNA"/>
</dbReference>
<organism evidence="2 3">
    <name type="scientific">Rheinheimera tilapiae</name>
    <dbReference type="NCBI Taxonomy" id="875043"/>
    <lineage>
        <taxon>Bacteria</taxon>
        <taxon>Pseudomonadati</taxon>
        <taxon>Pseudomonadota</taxon>
        <taxon>Gammaproteobacteria</taxon>
        <taxon>Chromatiales</taxon>
        <taxon>Chromatiaceae</taxon>
        <taxon>Rheinheimera</taxon>
    </lineage>
</organism>
<dbReference type="Pfam" id="PF12893">
    <property type="entry name" value="Lumazine_bd_2"/>
    <property type="match status" value="1"/>
</dbReference>
<comment type="caution">
    <text evidence="2">The sequence shown here is derived from an EMBL/GenBank/DDBJ whole genome shotgun (WGS) entry which is preliminary data.</text>
</comment>
<gene>
    <name evidence="2" type="ORF">ACFFJP_16170</name>
</gene>
<feature type="signal peptide" evidence="1">
    <location>
        <begin position="1"/>
        <end position="23"/>
    </location>
</feature>
<dbReference type="Gene3D" id="3.10.450.50">
    <property type="match status" value="1"/>
</dbReference>
<reference evidence="2 3" key="1">
    <citation type="submission" date="2024-09" db="EMBL/GenBank/DDBJ databases">
        <authorList>
            <person name="Sun Q."/>
            <person name="Mori K."/>
        </authorList>
    </citation>
    <scope>NUCLEOTIDE SEQUENCE [LARGE SCALE GENOMIC DNA]</scope>
    <source>
        <strain evidence="2 3">KCTC 23315</strain>
    </source>
</reference>
<dbReference type="InterPro" id="IPR032710">
    <property type="entry name" value="NTF2-like_dom_sf"/>
</dbReference>
<protein>
    <submittedName>
        <fullName evidence="2">Nuclear transport factor 2 family protein</fullName>
    </submittedName>
</protein>
<keyword evidence="1" id="KW-0732">Signal</keyword>
<dbReference type="InterPro" id="IPR039437">
    <property type="entry name" value="FrzH/put_lumazine-bd"/>
</dbReference>
<evidence type="ECO:0000313" key="3">
    <source>
        <dbReference type="Proteomes" id="UP001589813"/>
    </source>
</evidence>
<feature type="chain" id="PRO_5046476507" evidence="1">
    <location>
        <begin position="24"/>
        <end position="151"/>
    </location>
</feature>
<dbReference type="Proteomes" id="UP001589813">
    <property type="component" value="Unassembled WGS sequence"/>
</dbReference>
<evidence type="ECO:0000313" key="2">
    <source>
        <dbReference type="EMBL" id="MFC0049837.1"/>
    </source>
</evidence>
<keyword evidence="3" id="KW-1185">Reference proteome</keyword>
<evidence type="ECO:0000256" key="1">
    <source>
        <dbReference type="SAM" id="SignalP"/>
    </source>
</evidence>
<sequence length="151" mass="16784">MNTFVKNCALTCLSLGLSFAAAANTALQQHAEYAAIDQAMKTMMLAFEQGNAETAHQVILKDTVVVGYSRKQQKVVNVSGEEWAKGFEPAKDEDQRHRQYQILDITDTGAVVKVMLDYPQWLGVDYLAMTKVNGQWRIVSKSWSGTVKPAK</sequence>
<accession>A0ABV6BIE0</accession>
<name>A0ABV6BIE0_9GAMM</name>